<dbReference type="InterPro" id="IPR005122">
    <property type="entry name" value="Uracil-DNA_glycosylase-like"/>
</dbReference>
<dbReference type="SUPFAM" id="SSF52141">
    <property type="entry name" value="Uracil-DNA glycosylase-like"/>
    <property type="match status" value="1"/>
</dbReference>
<reference evidence="3 4" key="1">
    <citation type="submission" date="2018-11" db="EMBL/GenBank/DDBJ databases">
        <title>Sequencing the genomes of 1000 actinobacteria strains.</title>
        <authorList>
            <person name="Klenk H.-P."/>
        </authorList>
    </citation>
    <scope>NUCLEOTIDE SEQUENCE [LARGE SCALE GENOMIC DNA]</scope>
    <source>
        <strain evidence="3 4">DSM 12652</strain>
    </source>
</reference>
<organism evidence="3 4">
    <name type="scientific">Nocardioides aurantiacus</name>
    <dbReference type="NCBI Taxonomy" id="86796"/>
    <lineage>
        <taxon>Bacteria</taxon>
        <taxon>Bacillati</taxon>
        <taxon>Actinomycetota</taxon>
        <taxon>Actinomycetes</taxon>
        <taxon>Propionibacteriales</taxon>
        <taxon>Nocardioidaceae</taxon>
        <taxon>Nocardioides</taxon>
    </lineage>
</organism>
<dbReference type="Gene3D" id="3.40.470.10">
    <property type="entry name" value="Uracil-DNA glycosylase-like domain"/>
    <property type="match status" value="1"/>
</dbReference>
<sequence>MRSRAGVDPGPPAPASKRARVHDDPVGRLNELADQWRLEGPSTSRFVPWFDPDGAGTRAQVLLLMEAPGPRTVAAGDLGFSSLDNDDPTTRQVHRALTASKLDPAHCLRWNVVPWALTGLDGRRRSPRVDDLEDARPALSALLAELIDLRVVVPFGHAALEGWMRYLTLARHPVVVPTLAVPHPSPANGHRRQEAVQRTTTALDRAADLCRRAA</sequence>
<keyword evidence="4" id="KW-1185">Reference proteome</keyword>
<dbReference type="Pfam" id="PF03167">
    <property type="entry name" value="UDG"/>
    <property type="match status" value="1"/>
</dbReference>
<dbReference type="InterPro" id="IPR036895">
    <property type="entry name" value="Uracil-DNA_glycosylase-like_sf"/>
</dbReference>
<evidence type="ECO:0000313" key="4">
    <source>
        <dbReference type="Proteomes" id="UP000281738"/>
    </source>
</evidence>
<name>A0A3N2CTK8_9ACTN</name>
<comment type="caution">
    <text evidence="3">The sequence shown here is derived from an EMBL/GenBank/DDBJ whole genome shotgun (WGS) entry which is preliminary data.</text>
</comment>
<protein>
    <submittedName>
        <fullName evidence="3">Uracil DNA glycosylase superfamily protein</fullName>
    </submittedName>
</protein>
<dbReference type="CDD" id="cd10035">
    <property type="entry name" value="UDG_like"/>
    <property type="match status" value="1"/>
</dbReference>
<dbReference type="AlphaFoldDB" id="A0A3N2CTK8"/>
<proteinExistence type="predicted"/>
<evidence type="ECO:0000259" key="2">
    <source>
        <dbReference type="Pfam" id="PF03167"/>
    </source>
</evidence>
<gene>
    <name evidence="3" type="ORF">EDD33_1718</name>
</gene>
<evidence type="ECO:0000256" key="1">
    <source>
        <dbReference type="SAM" id="MobiDB-lite"/>
    </source>
</evidence>
<evidence type="ECO:0000313" key="3">
    <source>
        <dbReference type="EMBL" id="ROR90869.1"/>
    </source>
</evidence>
<feature type="domain" description="Uracil-DNA glycosylase-like" evidence="2">
    <location>
        <begin position="58"/>
        <end position="195"/>
    </location>
</feature>
<feature type="region of interest" description="Disordered" evidence="1">
    <location>
        <begin position="1"/>
        <end position="24"/>
    </location>
</feature>
<dbReference type="EMBL" id="RKHO01000001">
    <property type="protein sequence ID" value="ROR90869.1"/>
    <property type="molecule type" value="Genomic_DNA"/>
</dbReference>
<accession>A0A3N2CTK8</accession>
<dbReference type="Proteomes" id="UP000281738">
    <property type="component" value="Unassembled WGS sequence"/>
</dbReference>